<dbReference type="KEGG" id="hat:RC74_16505"/>
<organism evidence="1 2">
    <name type="scientific">Falsihalocynthiibacter arcticus</name>
    <dbReference type="NCBI Taxonomy" id="1579316"/>
    <lineage>
        <taxon>Bacteria</taxon>
        <taxon>Pseudomonadati</taxon>
        <taxon>Pseudomonadota</taxon>
        <taxon>Alphaproteobacteria</taxon>
        <taxon>Rhodobacterales</taxon>
        <taxon>Roseobacteraceae</taxon>
        <taxon>Falsihalocynthiibacter</taxon>
    </lineage>
</organism>
<dbReference type="GO" id="GO:0030246">
    <property type="term" value="F:carbohydrate binding"/>
    <property type="evidence" value="ECO:0007669"/>
    <property type="project" value="InterPro"/>
</dbReference>
<dbReference type="SUPFAM" id="SSF74650">
    <property type="entry name" value="Galactose mutarotase-like"/>
    <property type="match status" value="1"/>
</dbReference>
<evidence type="ECO:0000313" key="1">
    <source>
        <dbReference type="EMBL" id="AML52653.1"/>
    </source>
</evidence>
<dbReference type="Pfam" id="PF01263">
    <property type="entry name" value="Aldose_epim"/>
    <property type="match status" value="1"/>
</dbReference>
<dbReference type="GO" id="GO:0004034">
    <property type="term" value="F:aldose 1-epimerase activity"/>
    <property type="evidence" value="ECO:0007669"/>
    <property type="project" value="TreeGrafter"/>
</dbReference>
<dbReference type="PANTHER" id="PTHR10091">
    <property type="entry name" value="ALDOSE-1-EPIMERASE"/>
    <property type="match status" value="1"/>
</dbReference>
<protein>
    <recommendedName>
        <fullName evidence="3">Aldose 1-epimerase</fullName>
    </recommendedName>
</protein>
<dbReference type="InterPro" id="IPR008183">
    <property type="entry name" value="Aldose_1/G6P_1-epimerase"/>
</dbReference>
<dbReference type="AlphaFoldDB" id="A0A126V2Y8"/>
<dbReference type="InterPro" id="IPR014718">
    <property type="entry name" value="GH-type_carb-bd"/>
</dbReference>
<gene>
    <name evidence="1" type="ORF">RC74_16505</name>
</gene>
<evidence type="ECO:0000313" key="2">
    <source>
        <dbReference type="Proteomes" id="UP000070371"/>
    </source>
</evidence>
<dbReference type="OrthoDB" id="9779408at2"/>
<evidence type="ECO:0008006" key="3">
    <source>
        <dbReference type="Google" id="ProtNLM"/>
    </source>
</evidence>
<dbReference type="Gene3D" id="2.70.98.10">
    <property type="match status" value="1"/>
</dbReference>
<accession>A0A126V2Y8</accession>
<reference evidence="1 2" key="1">
    <citation type="submission" date="2016-02" db="EMBL/GenBank/DDBJ databases">
        <title>Complete genome sequence of Halocynthiibacter arcticus PAMC 20958t from arctic marine sediment.</title>
        <authorList>
            <person name="Lee Y.M."/>
            <person name="Baek K."/>
            <person name="Lee H.K."/>
            <person name="Shin S.C."/>
        </authorList>
    </citation>
    <scope>NUCLEOTIDE SEQUENCE [LARGE SCALE GENOMIC DNA]</scope>
    <source>
        <strain evidence="1">PAMC 20958</strain>
    </source>
</reference>
<dbReference type="InterPro" id="IPR011013">
    <property type="entry name" value="Gal_mutarotase_sf_dom"/>
</dbReference>
<name>A0A126V2Y8_9RHOB</name>
<dbReference type="PANTHER" id="PTHR10091:SF0">
    <property type="entry name" value="GALACTOSE MUTAROTASE"/>
    <property type="match status" value="1"/>
</dbReference>
<sequence>MPRYPIDLDHNFILTRSDNLPRKQKALAAILETQKTGLKMLIHTTKPGLQVYDGHQLNVPIVGLNGQKYGPRSGICLEPQFFPDSPNQPAFPSAQLAAGEIYAHSIEYRFSCI</sequence>
<dbReference type="EMBL" id="CP014327">
    <property type="protein sequence ID" value="AML52653.1"/>
    <property type="molecule type" value="Genomic_DNA"/>
</dbReference>
<proteinExistence type="predicted"/>
<dbReference type="GO" id="GO:0033499">
    <property type="term" value="P:galactose catabolic process via UDP-galactose, Leloir pathway"/>
    <property type="evidence" value="ECO:0007669"/>
    <property type="project" value="TreeGrafter"/>
</dbReference>
<keyword evidence="2" id="KW-1185">Reference proteome</keyword>
<dbReference type="GO" id="GO:0006006">
    <property type="term" value="P:glucose metabolic process"/>
    <property type="evidence" value="ECO:0007669"/>
    <property type="project" value="TreeGrafter"/>
</dbReference>
<dbReference type="RefSeq" id="WP_052274965.1">
    <property type="nucleotide sequence ID" value="NZ_CP014327.1"/>
</dbReference>
<dbReference type="Proteomes" id="UP000070371">
    <property type="component" value="Chromosome"/>
</dbReference>